<feature type="compositionally biased region" description="Low complexity" evidence="1">
    <location>
        <begin position="332"/>
        <end position="343"/>
    </location>
</feature>
<dbReference type="Pfam" id="PF08317">
    <property type="entry name" value="Spc7"/>
    <property type="match status" value="1"/>
</dbReference>
<feature type="compositionally biased region" description="Basic and acidic residues" evidence="1">
    <location>
        <begin position="47"/>
        <end position="64"/>
    </location>
</feature>
<comment type="caution">
    <text evidence="3">The sequence shown here is derived from an EMBL/GenBank/DDBJ whole genome shotgun (WGS) entry which is preliminary data.</text>
</comment>
<feature type="domain" description="Spc7 kinetochore protein" evidence="2">
    <location>
        <begin position="607"/>
        <end position="774"/>
    </location>
</feature>
<dbReference type="EMBL" id="JAEHOD010000008">
    <property type="protein sequence ID" value="KAG2451519.1"/>
    <property type="molecule type" value="Genomic_DNA"/>
</dbReference>
<feature type="compositionally biased region" description="Basic and acidic residues" evidence="1">
    <location>
        <begin position="817"/>
        <end position="839"/>
    </location>
</feature>
<feature type="compositionally biased region" description="Low complexity" evidence="1">
    <location>
        <begin position="1106"/>
        <end position="1117"/>
    </location>
</feature>
<evidence type="ECO:0000259" key="2">
    <source>
        <dbReference type="Pfam" id="PF08317"/>
    </source>
</evidence>
<feature type="compositionally biased region" description="Polar residues" evidence="1">
    <location>
        <begin position="373"/>
        <end position="383"/>
    </location>
</feature>
<sequence length="1141" mass="120153">MQAASRTPNSILRKRPNKENEDAAVKAAKRKNLRERRVSFAPDDELETKHIFKEDFSRDDRNSPELRVPSPLDPAGISAAAGATDMMPPAQLYSGHGSGEPPSVLPSPGALSPLSMDLTNNSFEQGHMAAAMAQASGHPGLAGALLPAQHQQQYQHADFTRNITMNVPNLSTLVEEDEEEYAAADAVSGGVASAGGDPESPLPDELAKAGSVGDGLGAPSPISPYVLREMQRGGNGGGGDDEVRNRWGFTPGADDTLEVSYGRAVMGEQTYNHVYGGTTTGDLTKAIKDGHTGGHHYGQHGNVTRALAAITAARTGAGAAGSPGRGQGGVAHSGAGPSAAASARDGHSDMDVSAGHSMGAPPAAAPPPQQQQLGRQGSNPLQHQMTQPFQVPMHAPAPLPHNTPFLDNTTKLLEDDQTDAWRLPGAGNNYDRGRLSVASNKVLAPGGRRAAAAGPAGGETTMLLGATTQLLATGGNATAQLLADTTNHKAAYDRFMRNRQAPPSAAPMPRPGTRGGLADATAVSSSAAELRRLAAQDNTNMSMDLSMSPCGQAANGTSNDLLADAGGLSLDAFQLPPEPTVNLSQQQPQMHMQLMAPPAAPPIRPAAPQITCQEFLSFIDVSFNDKVCRTSYLPQSDPPPKTVAEVYEAAVVTAPQVTAYQSMMTEVSSRLANMQSRVQQLEAELSGNNPELFAAVQTVPAAQLETIKDQFISLKKLCRIRTVKAIKQTHLNSLDELLSQLSNSKGKLQTELAAMTADVERLNKCTQDKTALTAAIACRCAEDDAQHEAALQRRKLMDGHLQRLEALRSQNAQRRQRMVEERAERQAVEQNRAPKETLEQERSMLEARISALSVRSSSSAMTPGREGELVKQVAAKREEAEALLGLHAMRIDLSSMDTTGSFNFVFRGSYRVTCTSEGGLCSIQVERLEGTGKPGALAPSVEAALGASAAELSCQVPRAQLALRAEAISRQLHRLWRLAQQLETSWLTHNCLQRPVVEDASSGASGGPNCTLVLSFLNADTVTKVAIRMPWRAALRSDTVAPVLSVSIRNLDPEDMQRQASELVNATVLSRVPPGPGYLASLCLAMSVTLQVPTAAPGGGAGGSSGPDAAASLADGAAEGGVSGTPRAGDRVFNNPLFGGE</sequence>
<feature type="compositionally biased region" description="Polar residues" evidence="1">
    <location>
        <begin position="1"/>
        <end position="10"/>
    </location>
</feature>
<dbReference type="OrthoDB" id="534647at2759"/>
<gene>
    <name evidence="3" type="ORF">HYH02_004117</name>
</gene>
<dbReference type="AlphaFoldDB" id="A0A835WQF3"/>
<feature type="compositionally biased region" description="Gly residues" evidence="1">
    <location>
        <begin position="318"/>
        <end position="331"/>
    </location>
</feature>
<feature type="region of interest" description="Disordered" evidence="1">
    <location>
        <begin position="316"/>
        <end position="383"/>
    </location>
</feature>
<accession>A0A835WQF3</accession>
<dbReference type="PANTHER" id="PTHR16520:SF3">
    <property type="entry name" value="KINETOCHORE SCAFFOLD 1"/>
    <property type="match status" value="1"/>
</dbReference>
<dbReference type="InterPro" id="IPR037388">
    <property type="entry name" value="Blinkin"/>
</dbReference>
<dbReference type="Proteomes" id="UP000613740">
    <property type="component" value="Unassembled WGS sequence"/>
</dbReference>
<feature type="region of interest" description="Disordered" evidence="1">
    <location>
        <begin position="1098"/>
        <end position="1141"/>
    </location>
</feature>
<dbReference type="InterPro" id="IPR013253">
    <property type="entry name" value="Spc7_domain"/>
</dbReference>
<evidence type="ECO:0000256" key="1">
    <source>
        <dbReference type="SAM" id="MobiDB-lite"/>
    </source>
</evidence>
<evidence type="ECO:0000313" key="4">
    <source>
        <dbReference type="Proteomes" id="UP000613740"/>
    </source>
</evidence>
<dbReference type="GO" id="GO:0005634">
    <property type="term" value="C:nucleus"/>
    <property type="evidence" value="ECO:0007669"/>
    <property type="project" value="TreeGrafter"/>
</dbReference>
<organism evidence="3 4">
    <name type="scientific">Chlamydomonas schloesseri</name>
    <dbReference type="NCBI Taxonomy" id="2026947"/>
    <lineage>
        <taxon>Eukaryota</taxon>
        <taxon>Viridiplantae</taxon>
        <taxon>Chlorophyta</taxon>
        <taxon>core chlorophytes</taxon>
        <taxon>Chlorophyceae</taxon>
        <taxon>CS clade</taxon>
        <taxon>Chlamydomonadales</taxon>
        <taxon>Chlamydomonadaceae</taxon>
        <taxon>Chlamydomonas</taxon>
    </lineage>
</organism>
<dbReference type="PANTHER" id="PTHR16520">
    <property type="entry name" value="KINETOCHORE SCAFFOLD 1"/>
    <property type="match status" value="1"/>
</dbReference>
<reference evidence="3" key="1">
    <citation type="journal article" date="2020" name="bioRxiv">
        <title>Comparative genomics of Chlamydomonas.</title>
        <authorList>
            <person name="Craig R.J."/>
            <person name="Hasan A.R."/>
            <person name="Ness R.W."/>
            <person name="Keightley P.D."/>
        </authorList>
    </citation>
    <scope>NUCLEOTIDE SEQUENCE</scope>
    <source>
        <strain evidence="3">CCAP 11/173</strain>
    </source>
</reference>
<protein>
    <recommendedName>
        <fullName evidence="2">Spc7 kinetochore protein domain-containing protein</fullName>
    </recommendedName>
</protein>
<feature type="region of interest" description="Disordered" evidence="1">
    <location>
        <begin position="810"/>
        <end position="839"/>
    </location>
</feature>
<name>A0A835WQF3_9CHLO</name>
<proteinExistence type="predicted"/>
<dbReference type="GO" id="GO:0034501">
    <property type="term" value="P:protein localization to kinetochore"/>
    <property type="evidence" value="ECO:0007669"/>
    <property type="project" value="InterPro"/>
</dbReference>
<dbReference type="GO" id="GO:0008608">
    <property type="term" value="P:attachment of spindle microtubules to kinetochore"/>
    <property type="evidence" value="ECO:0007669"/>
    <property type="project" value="InterPro"/>
</dbReference>
<evidence type="ECO:0000313" key="3">
    <source>
        <dbReference type="EMBL" id="KAG2451519.1"/>
    </source>
</evidence>
<feature type="region of interest" description="Disordered" evidence="1">
    <location>
        <begin position="500"/>
        <end position="523"/>
    </location>
</feature>
<keyword evidence="4" id="KW-1185">Reference proteome</keyword>
<feature type="region of interest" description="Disordered" evidence="1">
    <location>
        <begin position="1"/>
        <end position="119"/>
    </location>
</feature>